<feature type="compositionally biased region" description="Basic and acidic residues" evidence="1">
    <location>
        <begin position="194"/>
        <end position="218"/>
    </location>
</feature>
<feature type="domain" description="PHB accumulation regulatory" evidence="2">
    <location>
        <begin position="79"/>
        <end position="117"/>
    </location>
</feature>
<dbReference type="RefSeq" id="WP_275822937.1">
    <property type="nucleotide sequence ID" value="NZ_JARHUD010000006.1"/>
</dbReference>
<feature type="compositionally biased region" description="Polar residues" evidence="1">
    <location>
        <begin position="153"/>
        <end position="182"/>
    </location>
</feature>
<feature type="region of interest" description="Disordered" evidence="1">
    <location>
        <begin position="153"/>
        <end position="218"/>
    </location>
</feature>
<organism evidence="4 5">
    <name type="scientific">Aquibaculum arenosum</name>
    <dbReference type="NCBI Taxonomy" id="3032591"/>
    <lineage>
        <taxon>Bacteria</taxon>
        <taxon>Pseudomonadati</taxon>
        <taxon>Pseudomonadota</taxon>
        <taxon>Alphaproteobacteria</taxon>
        <taxon>Rhodospirillales</taxon>
        <taxon>Rhodovibrionaceae</taxon>
        <taxon>Aquibaculum</taxon>
    </lineage>
</organism>
<dbReference type="EMBL" id="JARHUD010000006">
    <property type="protein sequence ID" value="MDF2096470.1"/>
    <property type="molecule type" value="Genomic_DNA"/>
</dbReference>
<keyword evidence="5" id="KW-1185">Reference proteome</keyword>
<evidence type="ECO:0000313" key="5">
    <source>
        <dbReference type="Proteomes" id="UP001215503"/>
    </source>
</evidence>
<evidence type="ECO:0000256" key="1">
    <source>
        <dbReference type="SAM" id="MobiDB-lite"/>
    </source>
</evidence>
<dbReference type="Pfam" id="PF05233">
    <property type="entry name" value="PHB_acc"/>
    <property type="match status" value="1"/>
</dbReference>
<dbReference type="InterPro" id="IPR012909">
    <property type="entry name" value="PHA_DNA-bd_N"/>
</dbReference>
<protein>
    <submittedName>
        <fullName evidence="4">Polyhydroxyalkanoate synthesis repressor PhaR</fullName>
    </submittedName>
</protein>
<comment type="caution">
    <text evidence="4">The sequence shown here is derived from an EMBL/GenBank/DDBJ whole genome shotgun (WGS) entry which is preliminary data.</text>
</comment>
<evidence type="ECO:0000259" key="3">
    <source>
        <dbReference type="Pfam" id="PF07879"/>
    </source>
</evidence>
<gene>
    <name evidence="4" type="primary">phaR</name>
    <name evidence="4" type="ORF">P2G67_10825</name>
</gene>
<proteinExistence type="predicted"/>
<dbReference type="Pfam" id="PF07879">
    <property type="entry name" value="PHB_acc_N"/>
    <property type="match status" value="1"/>
</dbReference>
<evidence type="ECO:0000313" key="4">
    <source>
        <dbReference type="EMBL" id="MDF2096470.1"/>
    </source>
</evidence>
<evidence type="ECO:0000259" key="2">
    <source>
        <dbReference type="Pfam" id="PF05233"/>
    </source>
</evidence>
<accession>A0ABT5YNE4</accession>
<dbReference type="NCBIfam" id="TIGR01848">
    <property type="entry name" value="PHA_reg_PhaR"/>
    <property type="match status" value="1"/>
</dbReference>
<reference evidence="4 5" key="1">
    <citation type="submission" date="2023-03" db="EMBL/GenBank/DDBJ databases">
        <title>Fodinicurvata sp. CAU 1616 isolated from sea sendiment.</title>
        <authorList>
            <person name="Kim W."/>
        </authorList>
    </citation>
    <scope>NUCLEOTIDE SEQUENCE [LARGE SCALE GENOMIC DNA]</scope>
    <source>
        <strain evidence="4 5">CAU 1616</strain>
    </source>
</reference>
<dbReference type="Proteomes" id="UP001215503">
    <property type="component" value="Unassembled WGS sequence"/>
</dbReference>
<sequence length="218" mass="24065">MTAKNGTRDETSPIIIKKYANRRLYNTATSSYVTLDHLCQMVKEDVEFVVYDAKSGEDITRQVLTQIIVEEEAKGENLLPISFLRQLISFYGHGMGWMVPGYLEQMMQSFTGNQEAMAKAMQDAMGGSFPMRGIEEMSKQNMAMFERAMQMFSPFQGQGPSGSASGRNHSAGTAPSGASTPSEAPADAGAQLDSLREQVELLRQQLDKLSDEKDGKKE</sequence>
<feature type="domain" description="PHA accumulation regulator DNA-binding N-terminal" evidence="3">
    <location>
        <begin position="15"/>
        <end position="75"/>
    </location>
</feature>
<name>A0ABT5YNE4_9PROT</name>
<dbReference type="InterPro" id="IPR010134">
    <property type="entry name" value="PHA_reg_PhaR"/>
</dbReference>
<dbReference type="InterPro" id="IPR007897">
    <property type="entry name" value="PHB_accumulat"/>
</dbReference>